<evidence type="ECO:0000313" key="2">
    <source>
        <dbReference type="EMBL" id="CAB1447188.1"/>
    </source>
</evidence>
<reference evidence="2" key="1">
    <citation type="submission" date="2020-03" db="EMBL/GenBank/DDBJ databases">
        <authorList>
            <person name="Weist P."/>
        </authorList>
    </citation>
    <scope>NUCLEOTIDE SEQUENCE</scope>
</reference>
<protein>
    <submittedName>
        <fullName evidence="2">Uncharacterized protein</fullName>
    </submittedName>
</protein>
<evidence type="ECO:0000256" key="1">
    <source>
        <dbReference type="SAM" id="MobiDB-lite"/>
    </source>
</evidence>
<feature type="non-terminal residue" evidence="2">
    <location>
        <position position="164"/>
    </location>
</feature>
<proteinExistence type="predicted"/>
<feature type="region of interest" description="Disordered" evidence="1">
    <location>
        <begin position="1"/>
        <end position="29"/>
    </location>
</feature>
<feature type="compositionally biased region" description="Polar residues" evidence="1">
    <location>
        <begin position="8"/>
        <end position="19"/>
    </location>
</feature>
<feature type="region of interest" description="Disordered" evidence="1">
    <location>
        <begin position="115"/>
        <end position="164"/>
    </location>
</feature>
<name>A0A9N7Z369_PLEPL</name>
<gene>
    <name evidence="2" type="ORF">PLEPLA_LOCUS34882</name>
</gene>
<sequence>MSHKRRSVTGSSRRPSSMLQRDAAEEMQEEAVGQELRRIGDDYNRLLLLRGAAGGRRHVVIHPNQLPQVQQEPTLLLCMGLLLLVIGRLIYMQGGTNLQDHSQCYISRTEAGDAAQSRRWTHRGKSSQKLQSQLDKSKLKRRQTTTEPQRREHDQLNQTAVKQG</sequence>
<keyword evidence="3" id="KW-1185">Reference proteome</keyword>
<evidence type="ECO:0000313" key="3">
    <source>
        <dbReference type="Proteomes" id="UP001153269"/>
    </source>
</evidence>
<comment type="caution">
    <text evidence="2">The sequence shown here is derived from an EMBL/GenBank/DDBJ whole genome shotgun (WGS) entry which is preliminary data.</text>
</comment>
<dbReference type="AlphaFoldDB" id="A0A9N7Z369"/>
<organism evidence="2 3">
    <name type="scientific">Pleuronectes platessa</name>
    <name type="common">European plaice</name>
    <dbReference type="NCBI Taxonomy" id="8262"/>
    <lineage>
        <taxon>Eukaryota</taxon>
        <taxon>Metazoa</taxon>
        <taxon>Chordata</taxon>
        <taxon>Craniata</taxon>
        <taxon>Vertebrata</taxon>
        <taxon>Euteleostomi</taxon>
        <taxon>Actinopterygii</taxon>
        <taxon>Neopterygii</taxon>
        <taxon>Teleostei</taxon>
        <taxon>Neoteleostei</taxon>
        <taxon>Acanthomorphata</taxon>
        <taxon>Carangaria</taxon>
        <taxon>Pleuronectiformes</taxon>
        <taxon>Pleuronectoidei</taxon>
        <taxon>Pleuronectidae</taxon>
        <taxon>Pleuronectes</taxon>
    </lineage>
</organism>
<accession>A0A9N7Z369</accession>
<dbReference type="Proteomes" id="UP001153269">
    <property type="component" value="Unassembled WGS sequence"/>
</dbReference>
<dbReference type="EMBL" id="CADEAL010003938">
    <property type="protein sequence ID" value="CAB1447188.1"/>
    <property type="molecule type" value="Genomic_DNA"/>
</dbReference>